<evidence type="ECO:0000256" key="5">
    <source>
        <dbReference type="ARBA" id="ARBA00022833"/>
    </source>
</evidence>
<feature type="transmembrane region" description="Helical" evidence="8">
    <location>
        <begin position="235"/>
        <end position="253"/>
    </location>
</feature>
<dbReference type="AlphaFoldDB" id="A0A4R2LJ92"/>
<dbReference type="Proteomes" id="UP000295711">
    <property type="component" value="Unassembled WGS sequence"/>
</dbReference>
<evidence type="ECO:0000256" key="8">
    <source>
        <dbReference type="SAM" id="Phobius"/>
    </source>
</evidence>
<feature type="transmembrane region" description="Helical" evidence="8">
    <location>
        <begin position="106"/>
        <end position="126"/>
    </location>
</feature>
<evidence type="ECO:0000313" key="9">
    <source>
        <dbReference type="EMBL" id="TCO85431.1"/>
    </source>
</evidence>
<evidence type="ECO:0000256" key="7">
    <source>
        <dbReference type="ARBA" id="ARBA00023136"/>
    </source>
</evidence>
<sequence>MIQSLIWAALGTGFAFLMTVSGAATVFLFRKQVNEGLQKIFLGFASGIMIAASIWSLIIPAIEQAEALGGLPWVPAALGFLFGGLFLLIVDGIFAKCTNWTNRANLLVFAVTLHNIPEGMAVGLAFALAAQNIDQRELYAAAFALALGIGVQNFPEGAAVSLPLRQEGMSAKKAFLYGVLSAAVEPMFGMMVVLVSGFIRPAMPWLLSFAAGAMIYVVVEELIPEANDSGRSHRGTIGSMAGFLIMMILDVALSL</sequence>
<organism evidence="9 10">
    <name type="scientific">Frisingicoccus caecimuris</name>
    <dbReference type="NCBI Taxonomy" id="1796636"/>
    <lineage>
        <taxon>Bacteria</taxon>
        <taxon>Bacillati</taxon>
        <taxon>Bacillota</taxon>
        <taxon>Clostridia</taxon>
        <taxon>Lachnospirales</taxon>
        <taxon>Lachnospiraceae</taxon>
        <taxon>Frisingicoccus</taxon>
    </lineage>
</organism>
<dbReference type="RefSeq" id="WP_207669064.1">
    <property type="nucleotide sequence ID" value="NZ_JANKAQ010000003.1"/>
</dbReference>
<keyword evidence="4 8" id="KW-0812">Transmembrane</keyword>
<evidence type="ECO:0000256" key="3">
    <source>
        <dbReference type="ARBA" id="ARBA00022475"/>
    </source>
</evidence>
<reference evidence="9 10" key="1">
    <citation type="submission" date="2019-03" db="EMBL/GenBank/DDBJ databases">
        <title>Genomic Encyclopedia of Type Strains, Phase IV (KMG-IV): sequencing the most valuable type-strain genomes for metagenomic binning, comparative biology and taxonomic classification.</title>
        <authorList>
            <person name="Goeker M."/>
        </authorList>
    </citation>
    <scope>NUCLEOTIDE SEQUENCE [LARGE SCALE GENOMIC DNA]</scope>
    <source>
        <strain evidence="9 10">DSM 28559</strain>
    </source>
</reference>
<keyword evidence="10" id="KW-1185">Reference proteome</keyword>
<proteinExistence type="inferred from homology"/>
<feature type="transmembrane region" description="Helical" evidence="8">
    <location>
        <begin position="174"/>
        <end position="199"/>
    </location>
</feature>
<name>A0A4R2LJ92_9FIRM</name>
<evidence type="ECO:0000256" key="2">
    <source>
        <dbReference type="ARBA" id="ARBA00006939"/>
    </source>
</evidence>
<comment type="similarity">
    <text evidence="2">Belongs to the ZIP transporter (TC 2.A.5) family.</text>
</comment>
<dbReference type="EMBL" id="SLXA01000003">
    <property type="protein sequence ID" value="TCO85431.1"/>
    <property type="molecule type" value="Genomic_DNA"/>
</dbReference>
<dbReference type="Pfam" id="PF02535">
    <property type="entry name" value="Zip"/>
    <property type="match status" value="1"/>
</dbReference>
<evidence type="ECO:0000313" key="10">
    <source>
        <dbReference type="Proteomes" id="UP000295711"/>
    </source>
</evidence>
<dbReference type="GO" id="GO:0005886">
    <property type="term" value="C:plasma membrane"/>
    <property type="evidence" value="ECO:0007669"/>
    <property type="project" value="UniProtKB-SubCell"/>
</dbReference>
<keyword evidence="6 8" id="KW-1133">Transmembrane helix</keyword>
<keyword evidence="7 8" id="KW-0472">Membrane</keyword>
<feature type="transmembrane region" description="Helical" evidence="8">
    <location>
        <begin position="205"/>
        <end position="223"/>
    </location>
</feature>
<dbReference type="GO" id="GO:0005385">
    <property type="term" value="F:zinc ion transmembrane transporter activity"/>
    <property type="evidence" value="ECO:0007669"/>
    <property type="project" value="TreeGrafter"/>
</dbReference>
<feature type="transmembrane region" description="Helical" evidence="8">
    <location>
        <begin position="41"/>
        <end position="62"/>
    </location>
</feature>
<gene>
    <name evidence="9" type="ORF">EV212_103152</name>
</gene>
<evidence type="ECO:0000256" key="4">
    <source>
        <dbReference type="ARBA" id="ARBA00022692"/>
    </source>
</evidence>
<dbReference type="InterPro" id="IPR003689">
    <property type="entry name" value="ZIP"/>
</dbReference>
<comment type="caution">
    <text evidence="9">The sequence shown here is derived from an EMBL/GenBank/DDBJ whole genome shotgun (WGS) entry which is preliminary data.</text>
</comment>
<feature type="transmembrane region" description="Helical" evidence="8">
    <location>
        <begin position="6"/>
        <end position="29"/>
    </location>
</feature>
<keyword evidence="3" id="KW-1003">Cell membrane</keyword>
<dbReference type="PANTHER" id="PTHR11040:SF211">
    <property type="entry name" value="ZINC TRANSPORTER ZIP11"/>
    <property type="match status" value="1"/>
</dbReference>
<keyword evidence="5" id="KW-0862">Zinc</keyword>
<evidence type="ECO:0000256" key="1">
    <source>
        <dbReference type="ARBA" id="ARBA00004651"/>
    </source>
</evidence>
<feature type="transmembrane region" description="Helical" evidence="8">
    <location>
        <begin position="138"/>
        <end position="162"/>
    </location>
</feature>
<comment type="subcellular location">
    <subcellularLocation>
        <location evidence="1">Cell membrane</location>
        <topology evidence="1">Multi-pass membrane protein</topology>
    </subcellularLocation>
</comment>
<protein>
    <submittedName>
        <fullName evidence="9">ZIP family zinc transporter</fullName>
    </submittedName>
</protein>
<accession>A0A4R2LJ92</accession>
<dbReference type="PANTHER" id="PTHR11040">
    <property type="entry name" value="ZINC/IRON TRANSPORTER"/>
    <property type="match status" value="1"/>
</dbReference>
<feature type="transmembrane region" description="Helical" evidence="8">
    <location>
        <begin position="74"/>
        <end position="94"/>
    </location>
</feature>
<evidence type="ECO:0000256" key="6">
    <source>
        <dbReference type="ARBA" id="ARBA00022989"/>
    </source>
</evidence>